<name>A0A379DI21_9PORP</name>
<dbReference type="Proteomes" id="UP000254263">
    <property type="component" value="Unassembled WGS sequence"/>
</dbReference>
<accession>A0A379DI21</accession>
<organism evidence="1 2">
    <name type="scientific">Porphyromonas macacae</name>
    <dbReference type="NCBI Taxonomy" id="28115"/>
    <lineage>
        <taxon>Bacteria</taxon>
        <taxon>Pseudomonadati</taxon>
        <taxon>Bacteroidota</taxon>
        <taxon>Bacteroidia</taxon>
        <taxon>Bacteroidales</taxon>
        <taxon>Porphyromonadaceae</taxon>
        <taxon>Porphyromonas</taxon>
    </lineage>
</organism>
<proteinExistence type="predicted"/>
<protein>
    <submittedName>
        <fullName evidence="1">Uncharacterized protein</fullName>
    </submittedName>
</protein>
<reference evidence="1 2" key="1">
    <citation type="submission" date="2018-06" db="EMBL/GenBank/DDBJ databases">
        <authorList>
            <consortium name="Pathogen Informatics"/>
            <person name="Doyle S."/>
        </authorList>
    </citation>
    <scope>NUCLEOTIDE SEQUENCE [LARGE SCALE GENOMIC DNA]</scope>
    <source>
        <strain evidence="1 2">NCTC13100</strain>
    </source>
</reference>
<evidence type="ECO:0000313" key="2">
    <source>
        <dbReference type="Proteomes" id="UP000254263"/>
    </source>
</evidence>
<dbReference type="AlphaFoldDB" id="A0A379DI21"/>
<dbReference type="EMBL" id="UGTI01000001">
    <property type="protein sequence ID" value="SUB77604.1"/>
    <property type="molecule type" value="Genomic_DNA"/>
</dbReference>
<sequence length="102" mass="12282">MVENFSGKEKKFKLTSLKIRSATDFYPSGKEFLIFISICIKELYENDRKIKSKKDFITLFLLQINFFVRYRMFKCEISACRFRISQCKSLYLFNPYQSKNNI</sequence>
<gene>
    <name evidence="1" type="ORF">NCTC13100_00731</name>
</gene>
<evidence type="ECO:0000313" key="1">
    <source>
        <dbReference type="EMBL" id="SUB77604.1"/>
    </source>
</evidence>